<proteinExistence type="predicted"/>
<dbReference type="AlphaFoldDB" id="A0A834JVA4"/>
<reference evidence="2" key="1">
    <citation type="journal article" date="2020" name="G3 (Bethesda)">
        <title>High-Quality Assemblies for Three Invasive Social Wasps from the &lt;i&gt;Vespula&lt;/i&gt; Genus.</title>
        <authorList>
            <person name="Harrop T.W.R."/>
            <person name="Guhlin J."/>
            <person name="McLaughlin G.M."/>
            <person name="Permina E."/>
            <person name="Stockwell P."/>
            <person name="Gilligan J."/>
            <person name="Le Lec M.F."/>
            <person name="Gruber M.A.M."/>
            <person name="Quinn O."/>
            <person name="Lovegrove M."/>
            <person name="Duncan E.J."/>
            <person name="Remnant E.J."/>
            <person name="Van Eeckhoven J."/>
            <person name="Graham B."/>
            <person name="Knapp R.A."/>
            <person name="Langford K.W."/>
            <person name="Kronenberg Z."/>
            <person name="Press M.O."/>
            <person name="Eacker S.M."/>
            <person name="Wilson-Rankin E.E."/>
            <person name="Purcell J."/>
            <person name="Lester P.J."/>
            <person name="Dearden P.K."/>
        </authorList>
    </citation>
    <scope>NUCLEOTIDE SEQUENCE</scope>
    <source>
        <strain evidence="2">Volc-1</strain>
    </source>
</reference>
<evidence type="ECO:0000256" key="1">
    <source>
        <dbReference type="SAM" id="MobiDB-lite"/>
    </source>
</evidence>
<dbReference type="Proteomes" id="UP000600918">
    <property type="component" value="Unassembled WGS sequence"/>
</dbReference>
<evidence type="ECO:0000313" key="3">
    <source>
        <dbReference type="Proteomes" id="UP000600918"/>
    </source>
</evidence>
<organism evidence="2 3">
    <name type="scientific">Vespula pensylvanica</name>
    <name type="common">Western yellow jacket</name>
    <name type="synonym">Wasp</name>
    <dbReference type="NCBI Taxonomy" id="30213"/>
    <lineage>
        <taxon>Eukaryota</taxon>
        <taxon>Metazoa</taxon>
        <taxon>Ecdysozoa</taxon>
        <taxon>Arthropoda</taxon>
        <taxon>Hexapoda</taxon>
        <taxon>Insecta</taxon>
        <taxon>Pterygota</taxon>
        <taxon>Neoptera</taxon>
        <taxon>Endopterygota</taxon>
        <taxon>Hymenoptera</taxon>
        <taxon>Apocrita</taxon>
        <taxon>Aculeata</taxon>
        <taxon>Vespoidea</taxon>
        <taxon>Vespidae</taxon>
        <taxon>Vespinae</taxon>
        <taxon>Vespula</taxon>
    </lineage>
</organism>
<keyword evidence="3" id="KW-1185">Reference proteome</keyword>
<comment type="caution">
    <text evidence="2">The sequence shown here is derived from an EMBL/GenBank/DDBJ whole genome shotgun (WGS) entry which is preliminary data.</text>
</comment>
<feature type="region of interest" description="Disordered" evidence="1">
    <location>
        <begin position="34"/>
        <end position="78"/>
    </location>
</feature>
<name>A0A834JVA4_VESPE</name>
<accession>A0A834JVA4</accession>
<protein>
    <submittedName>
        <fullName evidence="2">Uncharacterized protein</fullName>
    </submittedName>
</protein>
<dbReference type="EMBL" id="JACSDY010000021">
    <property type="protein sequence ID" value="KAF7394302.1"/>
    <property type="molecule type" value="Genomic_DNA"/>
</dbReference>
<feature type="compositionally biased region" description="Basic residues" evidence="1">
    <location>
        <begin position="61"/>
        <end position="72"/>
    </location>
</feature>
<evidence type="ECO:0000313" key="2">
    <source>
        <dbReference type="EMBL" id="KAF7394302.1"/>
    </source>
</evidence>
<sequence length="78" mass="8952">MHSLLDHELETRLKREERRRWEIVDEEGNNVGVNDSFYQGQTSANDKCRGVEGAVGSSTLTRKKTKGSRSKRKDQSEE</sequence>
<gene>
    <name evidence="2" type="ORF">H0235_016897</name>
</gene>
<feature type="compositionally biased region" description="Polar residues" evidence="1">
    <location>
        <begin position="34"/>
        <end position="45"/>
    </location>
</feature>